<feature type="domain" description="C2H2-type" evidence="10">
    <location>
        <begin position="286"/>
        <end position="313"/>
    </location>
</feature>
<comment type="caution">
    <text evidence="11">The sequence shown here is derived from an EMBL/GenBank/DDBJ whole genome shotgun (WGS) entry which is preliminary data.</text>
</comment>
<name>A0A8X6UQR6_NEPPI</name>
<keyword evidence="6" id="KW-0862">Zinc</keyword>
<dbReference type="Pfam" id="PF00096">
    <property type="entry name" value="zf-C2H2"/>
    <property type="match status" value="4"/>
</dbReference>
<feature type="domain" description="C2H2-type" evidence="10">
    <location>
        <begin position="522"/>
        <end position="550"/>
    </location>
</feature>
<dbReference type="InterPro" id="IPR036236">
    <property type="entry name" value="Znf_C2H2_sf"/>
</dbReference>
<dbReference type="SUPFAM" id="SSF57667">
    <property type="entry name" value="beta-beta-alpha zinc fingers"/>
    <property type="match status" value="5"/>
</dbReference>
<feature type="region of interest" description="Disordered" evidence="9">
    <location>
        <begin position="621"/>
        <end position="642"/>
    </location>
</feature>
<feature type="compositionally biased region" description="Basic residues" evidence="9">
    <location>
        <begin position="119"/>
        <end position="128"/>
    </location>
</feature>
<feature type="domain" description="C2H2-type" evidence="10">
    <location>
        <begin position="397"/>
        <end position="424"/>
    </location>
</feature>
<evidence type="ECO:0000256" key="4">
    <source>
        <dbReference type="ARBA" id="ARBA00022737"/>
    </source>
</evidence>
<keyword evidence="5 8" id="KW-0863">Zinc-finger</keyword>
<dbReference type="PANTHER" id="PTHR24393">
    <property type="entry name" value="ZINC FINGER PROTEIN"/>
    <property type="match status" value="1"/>
</dbReference>
<gene>
    <name evidence="11" type="primary">NCL1_58368</name>
    <name evidence="11" type="ORF">NPIL_225741</name>
</gene>
<evidence type="ECO:0000256" key="5">
    <source>
        <dbReference type="ARBA" id="ARBA00022771"/>
    </source>
</evidence>
<dbReference type="GO" id="GO:0008270">
    <property type="term" value="F:zinc ion binding"/>
    <property type="evidence" value="ECO:0007669"/>
    <property type="project" value="UniProtKB-KW"/>
</dbReference>
<dbReference type="FunFam" id="3.30.160.60:FF:000145">
    <property type="entry name" value="Zinc finger protein 574"/>
    <property type="match status" value="1"/>
</dbReference>
<evidence type="ECO:0000256" key="6">
    <source>
        <dbReference type="ARBA" id="ARBA00022833"/>
    </source>
</evidence>
<proteinExistence type="inferred from homology"/>
<feature type="region of interest" description="Disordered" evidence="9">
    <location>
        <begin position="811"/>
        <end position="837"/>
    </location>
</feature>
<dbReference type="PANTHER" id="PTHR24393:SF156">
    <property type="entry name" value="ZINC FINGER PROTEIN 271-LIKE"/>
    <property type="match status" value="1"/>
</dbReference>
<dbReference type="Proteomes" id="UP000887013">
    <property type="component" value="Unassembled WGS sequence"/>
</dbReference>
<evidence type="ECO:0000256" key="9">
    <source>
        <dbReference type="SAM" id="MobiDB-lite"/>
    </source>
</evidence>
<evidence type="ECO:0000313" key="12">
    <source>
        <dbReference type="Proteomes" id="UP000887013"/>
    </source>
</evidence>
<evidence type="ECO:0000259" key="10">
    <source>
        <dbReference type="PROSITE" id="PS50157"/>
    </source>
</evidence>
<evidence type="ECO:0000256" key="3">
    <source>
        <dbReference type="ARBA" id="ARBA00022723"/>
    </source>
</evidence>
<evidence type="ECO:0000256" key="7">
    <source>
        <dbReference type="ARBA" id="ARBA00023242"/>
    </source>
</evidence>
<dbReference type="GO" id="GO:0005634">
    <property type="term" value="C:nucleus"/>
    <property type="evidence" value="ECO:0007669"/>
    <property type="project" value="UniProtKB-SubCell"/>
</dbReference>
<feature type="domain" description="C2H2-type" evidence="10">
    <location>
        <begin position="425"/>
        <end position="449"/>
    </location>
</feature>
<dbReference type="GO" id="GO:0000978">
    <property type="term" value="F:RNA polymerase II cis-regulatory region sequence-specific DNA binding"/>
    <property type="evidence" value="ECO:0007669"/>
    <property type="project" value="TreeGrafter"/>
</dbReference>
<keyword evidence="12" id="KW-1185">Reference proteome</keyword>
<dbReference type="FunFam" id="3.30.160.60:FF:000100">
    <property type="entry name" value="Zinc finger 45-like"/>
    <property type="match status" value="1"/>
</dbReference>
<keyword evidence="3" id="KW-0479">Metal-binding</keyword>
<dbReference type="InterPro" id="IPR013087">
    <property type="entry name" value="Znf_C2H2_type"/>
</dbReference>
<protein>
    <submittedName>
        <fullName evidence="11">Zinc finger protein</fullName>
    </submittedName>
</protein>
<dbReference type="PROSITE" id="PS00028">
    <property type="entry name" value="ZINC_FINGER_C2H2_1"/>
    <property type="match status" value="11"/>
</dbReference>
<feature type="domain" description="C2H2-type" evidence="10">
    <location>
        <begin position="366"/>
        <end position="389"/>
    </location>
</feature>
<evidence type="ECO:0000313" key="11">
    <source>
        <dbReference type="EMBL" id="GFU33501.1"/>
    </source>
</evidence>
<dbReference type="EMBL" id="BMAW01083363">
    <property type="protein sequence ID" value="GFU33501.1"/>
    <property type="molecule type" value="Genomic_DNA"/>
</dbReference>
<feature type="domain" description="C2H2-type" evidence="10">
    <location>
        <begin position="313"/>
        <end position="340"/>
    </location>
</feature>
<accession>A0A8X6UQR6</accession>
<evidence type="ECO:0000256" key="1">
    <source>
        <dbReference type="ARBA" id="ARBA00004123"/>
    </source>
</evidence>
<dbReference type="InterPro" id="IPR003604">
    <property type="entry name" value="Matrin/U1-like-C_Znf_C2H2"/>
</dbReference>
<organism evidence="11 12">
    <name type="scientific">Nephila pilipes</name>
    <name type="common">Giant wood spider</name>
    <name type="synonym">Nephila maculata</name>
    <dbReference type="NCBI Taxonomy" id="299642"/>
    <lineage>
        <taxon>Eukaryota</taxon>
        <taxon>Metazoa</taxon>
        <taxon>Ecdysozoa</taxon>
        <taxon>Arthropoda</taxon>
        <taxon>Chelicerata</taxon>
        <taxon>Arachnida</taxon>
        <taxon>Araneae</taxon>
        <taxon>Araneomorphae</taxon>
        <taxon>Entelegynae</taxon>
        <taxon>Araneoidea</taxon>
        <taxon>Nephilidae</taxon>
        <taxon>Nephila</taxon>
    </lineage>
</organism>
<comment type="subcellular location">
    <subcellularLocation>
        <location evidence="1">Nucleus</location>
    </subcellularLocation>
</comment>
<dbReference type="Pfam" id="PF13909">
    <property type="entry name" value="zf-H2C2_5"/>
    <property type="match status" value="1"/>
</dbReference>
<keyword evidence="4" id="KW-0677">Repeat</keyword>
<dbReference type="FunFam" id="3.30.160.60:FF:000340">
    <property type="entry name" value="zinc finger protein 473 isoform X1"/>
    <property type="match status" value="1"/>
</dbReference>
<dbReference type="SMART" id="SM00451">
    <property type="entry name" value="ZnF_U1"/>
    <property type="match status" value="4"/>
</dbReference>
<reference evidence="11" key="1">
    <citation type="submission" date="2020-08" db="EMBL/GenBank/DDBJ databases">
        <title>Multicomponent nature underlies the extraordinary mechanical properties of spider dragline silk.</title>
        <authorList>
            <person name="Kono N."/>
            <person name="Nakamura H."/>
            <person name="Mori M."/>
            <person name="Yoshida Y."/>
            <person name="Ohtoshi R."/>
            <person name="Malay A.D."/>
            <person name="Moran D.A.P."/>
            <person name="Tomita M."/>
            <person name="Numata K."/>
            <person name="Arakawa K."/>
        </authorList>
    </citation>
    <scope>NUCLEOTIDE SEQUENCE</scope>
</reference>
<feature type="domain" description="C2H2-type" evidence="10">
    <location>
        <begin position="254"/>
        <end position="282"/>
    </location>
</feature>
<dbReference type="AlphaFoldDB" id="A0A8X6UQR6"/>
<feature type="domain" description="C2H2-type" evidence="10">
    <location>
        <begin position="551"/>
        <end position="578"/>
    </location>
</feature>
<evidence type="ECO:0000256" key="8">
    <source>
        <dbReference type="PROSITE-ProRule" id="PRU00042"/>
    </source>
</evidence>
<feature type="domain" description="C2H2-type" evidence="10">
    <location>
        <begin position="229"/>
        <end position="256"/>
    </location>
</feature>
<dbReference type="OrthoDB" id="3565419at2759"/>
<keyword evidence="7" id="KW-0539">Nucleus</keyword>
<dbReference type="SMART" id="SM00355">
    <property type="entry name" value="ZnF_C2H2"/>
    <property type="match status" value="13"/>
</dbReference>
<feature type="domain" description="C2H2-type" evidence="10">
    <location>
        <begin position="465"/>
        <end position="493"/>
    </location>
</feature>
<dbReference type="PROSITE" id="PS50157">
    <property type="entry name" value="ZINC_FINGER_C2H2_2"/>
    <property type="match status" value="12"/>
</dbReference>
<sequence length="983" mass="112116">MQNTPQSIQYKKIDFNLQEKRICVPFTSFVRDGVILLNLKPNAQINMVKRELDVEPIIKNQVILEVKDSKTSALPLLTVVDKMKNDKIEQNGEELAEKILREFRLKNLEEQAKTPVSKTKPKKVKKSLSKSDNLESENKQNSVNTTPKTLSLKEKYRRFNKKTQNNMKILKRRSQLNSNSLTKSRIQRKYKLNLSIESKFLVSCRFCKRSFKTLDDCCKHNCNDSSKMFKCELCLMEFKYKNNLDRHMKCHNRNNCKICNEQFTKRKALCKHLKIVHNITEPEKLYICSFCGKNFTKRESLNVHMKKHAIGKLLCIKCGVMFTKEEEYVEHSKEHVKDTKYECTLCGKKFVRRQQHDQHMLGHEKHSCSLCDVTFSTKKMLLKHEQAIHGVTVIRKHQCSTCTKSFVRPIHLQIHERIHTGEKPVKCSQCEKNFSTQKSLTKHLKSARHLLTVNDGKKVKLEKPFLCSICGATFFQQQSLFRHIEILHTPGEALKCEHCDYSTKCKANLKRHMEGHENIKRYICEICGISFRALATLKEHHLFVHSERRNFVCETCNKSFKNKSSLRRHLRIHSEVRPYKCHCNRDYKRLSHLKRHMAAAHRMTIKRSSDAKNLEICTIEGNNQSNTTKPRHKSRKSMKVEKNSASDGVNLLSLSEKVMEHSISNANINSLSLSMKFKENLVSAVNASSSSLPSQNFLTDQLFETTLDKNISEDALSVETSDNNNEYTYVPCDNMHGFIVKNDLAIVPNINTKNPLMPISQSVVSSDSRDSVSLEDPDLNLSPDCFTFSLSASPMAVLGIENITSNLQLQNQQDVPSTLSSQDSINRPRSLPNLGSHSSNMDSLFPFPLRSTDLDSSFLLGNDLQSSLDQSNSSKQLFGESGDILSMPTFTSSSESSITDCPSENFFSISNDTGIWSVPQDNGVVSMTEDEIASNNCDKLSSLCNFSSNSNSLLACNLVFPNDPLLDCPIDTNSFSTEDFVMT</sequence>
<evidence type="ECO:0000256" key="2">
    <source>
        <dbReference type="ARBA" id="ARBA00006991"/>
    </source>
</evidence>
<feature type="domain" description="C2H2-type" evidence="10">
    <location>
        <begin position="341"/>
        <end position="363"/>
    </location>
</feature>
<dbReference type="Pfam" id="PF13912">
    <property type="entry name" value="zf-C2H2_6"/>
    <property type="match status" value="2"/>
</dbReference>
<comment type="similarity">
    <text evidence="2">Belongs to the krueppel C2H2-type zinc-finger protein family.</text>
</comment>
<feature type="region of interest" description="Disordered" evidence="9">
    <location>
        <begin position="111"/>
        <end position="150"/>
    </location>
</feature>
<feature type="compositionally biased region" description="Polar residues" evidence="9">
    <location>
        <begin position="139"/>
        <end position="149"/>
    </location>
</feature>
<dbReference type="FunFam" id="3.30.160.60:FF:000110">
    <property type="entry name" value="Zinc finger protein-like"/>
    <property type="match status" value="1"/>
</dbReference>
<feature type="domain" description="C2H2-type" evidence="10">
    <location>
        <begin position="494"/>
        <end position="521"/>
    </location>
</feature>
<dbReference type="GO" id="GO:0001228">
    <property type="term" value="F:DNA-binding transcription activator activity, RNA polymerase II-specific"/>
    <property type="evidence" value="ECO:0007669"/>
    <property type="project" value="TreeGrafter"/>
</dbReference>
<dbReference type="Gene3D" id="3.30.160.60">
    <property type="entry name" value="Classic Zinc Finger"/>
    <property type="match status" value="9"/>
</dbReference>
<dbReference type="Pfam" id="PF12874">
    <property type="entry name" value="zf-met"/>
    <property type="match status" value="2"/>
</dbReference>